<dbReference type="Pfam" id="PF08616">
    <property type="entry name" value="SPA"/>
    <property type="match status" value="1"/>
</dbReference>
<dbReference type="InterPro" id="IPR012860">
    <property type="entry name" value="Afi1_N"/>
</dbReference>
<feature type="compositionally biased region" description="Polar residues" evidence="1">
    <location>
        <begin position="858"/>
        <end position="868"/>
    </location>
</feature>
<sequence length="921" mass="100576">MSTSQDHCSFVLLSEFDIHVGAALKYQFPQPLGLDEEQLAMLMLPDGAETQLDDWTMFFLNQCPFNTISPVLALEESGKDYQEDLDQPGLLCVLNLVRTKHDKNEKRGALVRAMAICTPHPFIQIFKPVLLMAMDHYFSAPSQDCLADLFDAVNSMDLSGAPLLTRHEKIIMRSSERKDLFAEKFAQIQQQREEQQQQQQQYPQTQAAQNNNNNGFSGKAEGQRHRSTFSTESQSGLEEGFLLKTMRAGRERSATESMIGMFRPSREASQSASLPTRSELSNASASTSAGSMSSRAPSRNHGVLPSPPAADNSFNLGGSAVWVGDDSTVDGGSEAHESSSSLSHATTSTVVSGPTSTRGRRSTDASSESQSSSQVQLAGKTASGNPYDTGQKDTHFYNTTVHYKGHQLPIKMPLTTFAEEVGDYTLIPLIKNFSSWQQISGPQHPHLHTNGVTTHPIIILFNALVTGKRIIFLGHKRPAGQVSSYVLSACALGSGCGQVLRGFIQRAFPYAHLKSKDDWENVPGYIAGVTNPIFEKTGAWDVLFNISSGKVLIHDDILANCPVAPSFTYGPPPLLNRSGQVKAESSIGGEKDLKENRGGEGVKGDNADSLFIEDIRSAIEFHFGESAVRTRFTEYVTRFVRIAARYESETTGSTQIGYPTQMFLERGEGGRETLGSGFVFSDELVSAKEMGLNAVRIEGWRRTNTYGNFVADFAKSLSFNTIRGFDVVHQLQRLRHGKNMSDRETECIMRNIADNLYTYEQVIELLAYLTTHGGGLSQLSLTLFHPSPDVRQAIIEVLNALRQYPVGIIFIQSLNYFQRYAFVRQAYAAEKTPYHPGTPHPAFSQQFSGGGGSDGTSHHQNLSVSGHSLASGHPGMSGHLQPPVPHQGVYGSRSSSVKSASDSSSLLSSGSIGTIGVPTAF</sequence>
<feature type="region of interest" description="Disordered" evidence="1">
    <location>
        <begin position="325"/>
        <end position="392"/>
    </location>
</feature>
<organism evidence="3 4">
    <name type="scientific">Pterulicium gracile</name>
    <dbReference type="NCBI Taxonomy" id="1884261"/>
    <lineage>
        <taxon>Eukaryota</taxon>
        <taxon>Fungi</taxon>
        <taxon>Dikarya</taxon>
        <taxon>Basidiomycota</taxon>
        <taxon>Agaricomycotina</taxon>
        <taxon>Agaricomycetes</taxon>
        <taxon>Agaricomycetidae</taxon>
        <taxon>Agaricales</taxon>
        <taxon>Pleurotineae</taxon>
        <taxon>Pterulaceae</taxon>
        <taxon>Pterulicium</taxon>
    </lineage>
</organism>
<feature type="region of interest" description="Disordered" evidence="1">
    <location>
        <begin position="833"/>
        <end position="909"/>
    </location>
</feature>
<name>A0A5C3QML6_9AGAR</name>
<dbReference type="InterPro" id="IPR052809">
    <property type="entry name" value="Actin_polarity_regulatory"/>
</dbReference>
<dbReference type="Pfam" id="PF07792">
    <property type="entry name" value="Afi1"/>
    <property type="match status" value="1"/>
</dbReference>
<proteinExistence type="predicted"/>
<dbReference type="PANTHER" id="PTHR28245:SF1">
    <property type="entry name" value="ARF3-INTERACTING PROTEIN 1"/>
    <property type="match status" value="1"/>
</dbReference>
<dbReference type="EMBL" id="ML178821">
    <property type="protein sequence ID" value="TFL03042.1"/>
    <property type="molecule type" value="Genomic_DNA"/>
</dbReference>
<feature type="compositionally biased region" description="Low complexity" evidence="1">
    <location>
        <begin position="366"/>
        <end position="376"/>
    </location>
</feature>
<evidence type="ECO:0000259" key="2">
    <source>
        <dbReference type="Pfam" id="PF07792"/>
    </source>
</evidence>
<dbReference type="GO" id="GO:0005886">
    <property type="term" value="C:plasma membrane"/>
    <property type="evidence" value="ECO:0007669"/>
    <property type="project" value="TreeGrafter"/>
</dbReference>
<evidence type="ECO:0000313" key="4">
    <source>
        <dbReference type="Proteomes" id="UP000305067"/>
    </source>
</evidence>
<feature type="compositionally biased region" description="Low complexity" evidence="1">
    <location>
        <begin position="281"/>
        <end position="297"/>
    </location>
</feature>
<dbReference type="PANTHER" id="PTHR28245">
    <property type="entry name" value="ARF3-INTERACTING PROTEIN 1"/>
    <property type="match status" value="1"/>
</dbReference>
<dbReference type="AlphaFoldDB" id="A0A5C3QML6"/>
<evidence type="ECO:0000256" key="1">
    <source>
        <dbReference type="SAM" id="MobiDB-lite"/>
    </source>
</evidence>
<dbReference type="GO" id="GO:0051666">
    <property type="term" value="P:actin cortical patch localization"/>
    <property type="evidence" value="ECO:0007669"/>
    <property type="project" value="TreeGrafter"/>
</dbReference>
<feature type="region of interest" description="Disordered" evidence="1">
    <location>
        <begin position="188"/>
        <end position="312"/>
    </location>
</feature>
<protein>
    <submittedName>
        <fullName evidence="3">Docking domain of Afi1 for Arf3 in vesicle trafficking-domain-containing protein</fullName>
    </submittedName>
</protein>
<feature type="compositionally biased region" description="Low complexity" evidence="1">
    <location>
        <begin position="338"/>
        <end position="357"/>
    </location>
</feature>
<accession>A0A5C3QML6</accession>
<dbReference type="Proteomes" id="UP000305067">
    <property type="component" value="Unassembled WGS sequence"/>
</dbReference>
<evidence type="ECO:0000313" key="3">
    <source>
        <dbReference type="EMBL" id="TFL03042.1"/>
    </source>
</evidence>
<keyword evidence="4" id="KW-1185">Reference proteome</keyword>
<feature type="compositionally biased region" description="Low complexity" evidence="1">
    <location>
        <begin position="188"/>
        <end position="214"/>
    </location>
</feature>
<reference evidence="3 4" key="1">
    <citation type="journal article" date="2019" name="Nat. Ecol. Evol.">
        <title>Megaphylogeny resolves global patterns of mushroom evolution.</title>
        <authorList>
            <person name="Varga T."/>
            <person name="Krizsan K."/>
            <person name="Foldi C."/>
            <person name="Dima B."/>
            <person name="Sanchez-Garcia M."/>
            <person name="Sanchez-Ramirez S."/>
            <person name="Szollosi G.J."/>
            <person name="Szarkandi J.G."/>
            <person name="Papp V."/>
            <person name="Albert L."/>
            <person name="Andreopoulos W."/>
            <person name="Angelini C."/>
            <person name="Antonin V."/>
            <person name="Barry K.W."/>
            <person name="Bougher N.L."/>
            <person name="Buchanan P."/>
            <person name="Buyck B."/>
            <person name="Bense V."/>
            <person name="Catcheside P."/>
            <person name="Chovatia M."/>
            <person name="Cooper J."/>
            <person name="Damon W."/>
            <person name="Desjardin D."/>
            <person name="Finy P."/>
            <person name="Geml J."/>
            <person name="Haridas S."/>
            <person name="Hughes K."/>
            <person name="Justo A."/>
            <person name="Karasinski D."/>
            <person name="Kautmanova I."/>
            <person name="Kiss B."/>
            <person name="Kocsube S."/>
            <person name="Kotiranta H."/>
            <person name="LaButti K.M."/>
            <person name="Lechner B.E."/>
            <person name="Liimatainen K."/>
            <person name="Lipzen A."/>
            <person name="Lukacs Z."/>
            <person name="Mihaltcheva S."/>
            <person name="Morgado L.N."/>
            <person name="Niskanen T."/>
            <person name="Noordeloos M.E."/>
            <person name="Ohm R.A."/>
            <person name="Ortiz-Santana B."/>
            <person name="Ovrebo C."/>
            <person name="Racz N."/>
            <person name="Riley R."/>
            <person name="Savchenko A."/>
            <person name="Shiryaev A."/>
            <person name="Soop K."/>
            <person name="Spirin V."/>
            <person name="Szebenyi C."/>
            <person name="Tomsovsky M."/>
            <person name="Tulloss R.E."/>
            <person name="Uehling J."/>
            <person name="Grigoriev I.V."/>
            <person name="Vagvolgyi C."/>
            <person name="Papp T."/>
            <person name="Martin F.M."/>
            <person name="Miettinen O."/>
            <person name="Hibbett D.S."/>
            <person name="Nagy L.G."/>
        </authorList>
    </citation>
    <scope>NUCLEOTIDE SEQUENCE [LARGE SCALE GENOMIC DNA]</scope>
    <source>
        <strain evidence="3 4">CBS 309.79</strain>
    </source>
</reference>
<feature type="compositionally biased region" description="Low complexity" evidence="1">
    <location>
        <begin position="892"/>
        <end position="909"/>
    </location>
</feature>
<dbReference type="OrthoDB" id="66409at2759"/>
<feature type="domain" description="Arf3-interacting protein 1 N-terminal" evidence="2">
    <location>
        <begin position="10"/>
        <end position="62"/>
    </location>
</feature>
<dbReference type="STRING" id="1884261.A0A5C3QML6"/>
<feature type="compositionally biased region" description="Polar residues" evidence="1">
    <location>
        <begin position="267"/>
        <end position="280"/>
    </location>
</feature>
<gene>
    <name evidence="3" type="ORF">BDV98DRAFT_565305</name>
</gene>